<protein>
    <recommendedName>
        <fullName evidence="5">MerR-like DNA binding protein</fullName>
    </recommendedName>
</protein>
<dbReference type="EMBL" id="SLXE01000017">
    <property type="protein sequence ID" value="TCP04899.1"/>
    <property type="molecule type" value="Genomic_DNA"/>
</dbReference>
<evidence type="ECO:0008006" key="5">
    <source>
        <dbReference type="Google" id="ProtNLM"/>
    </source>
</evidence>
<evidence type="ECO:0000313" key="4">
    <source>
        <dbReference type="Proteomes" id="UP000829756"/>
    </source>
</evidence>
<reference evidence="2" key="2">
    <citation type="submission" date="2021-12" db="EMBL/GenBank/DDBJ databases">
        <authorList>
            <person name="Veyrier F.J."/>
        </authorList>
    </citation>
    <scope>NUCLEOTIDE SEQUENCE</scope>
    <source>
        <strain evidence="2">1258/02</strain>
    </source>
</reference>
<dbReference type="KEGG" id="usu:LVJ78_04825"/>
<accession>A0AAE9GV67</accession>
<evidence type="ECO:0000313" key="2">
    <source>
        <dbReference type="EMBL" id="UOO80332.1"/>
    </source>
</evidence>
<reference evidence="2" key="3">
    <citation type="journal article" date="2022" name="Res Sq">
        <title>Evolution of multicellular longitudinally dividing oral cavity symbionts (Neisseriaceae).</title>
        <authorList>
            <person name="Nyongesa S."/>
            <person name="Weber P."/>
            <person name="Bernet E."/>
            <person name="Pullido F."/>
            <person name="Nieckarz M."/>
            <person name="Delaby M."/>
            <person name="Nieves C."/>
            <person name="Viehboeck T."/>
            <person name="Krause N."/>
            <person name="Rivera-Millot A."/>
            <person name="Nakamura A."/>
            <person name="Vischer N."/>
            <person name="VanNieuwenhze M."/>
            <person name="Brun Y."/>
            <person name="Cava F."/>
            <person name="Bulgheresi S."/>
            <person name="Veyrier F."/>
        </authorList>
    </citation>
    <scope>NUCLEOTIDE SEQUENCE</scope>
    <source>
        <strain evidence="2">1258/02</strain>
    </source>
</reference>
<evidence type="ECO:0000313" key="3">
    <source>
        <dbReference type="Proteomes" id="UP000294721"/>
    </source>
</evidence>
<dbReference type="RefSeq" id="WP_132954099.1">
    <property type="nucleotide sequence ID" value="NZ_CALJUB010000215.1"/>
</dbReference>
<dbReference type="Proteomes" id="UP000829756">
    <property type="component" value="Chromosome"/>
</dbReference>
<reference evidence="1 3" key="1">
    <citation type="submission" date="2019-03" db="EMBL/GenBank/DDBJ databases">
        <title>Genomic Encyclopedia of Type Strains, Phase IV (KMG-IV): sequencing the most valuable type-strain genomes for metagenomic binning, comparative biology and taxonomic classification.</title>
        <authorList>
            <person name="Goeker M."/>
        </authorList>
    </citation>
    <scope>NUCLEOTIDE SEQUENCE [LARGE SCALE GENOMIC DNA]</scope>
    <source>
        <strain evidence="1 3">DSM 17474</strain>
    </source>
</reference>
<gene>
    <name evidence="1" type="ORF">EV680_11740</name>
    <name evidence="2" type="ORF">LVJ78_04825</name>
</gene>
<sequence length="108" mass="12211">MTSNAPDLPHIPAQRYFSLNELCALVEISPEQFAQWQHAHGVVVGYGGDHYTRQDVMKLRRLKDTFAPFVDEFTRNALDGEGNPAIRADEMRTELQKILADIEKALAN</sequence>
<dbReference type="AlphaFoldDB" id="A0AAE9GV67"/>
<organism evidence="2 4">
    <name type="scientific">Uruburuella suis</name>
    <dbReference type="NCBI Taxonomy" id="252130"/>
    <lineage>
        <taxon>Bacteria</taxon>
        <taxon>Pseudomonadati</taxon>
        <taxon>Pseudomonadota</taxon>
        <taxon>Betaproteobacteria</taxon>
        <taxon>Neisseriales</taxon>
        <taxon>Neisseriaceae</taxon>
        <taxon>Uruburuella</taxon>
    </lineage>
</organism>
<evidence type="ECO:0000313" key="1">
    <source>
        <dbReference type="EMBL" id="TCP04899.1"/>
    </source>
</evidence>
<proteinExistence type="predicted"/>
<dbReference type="Proteomes" id="UP000294721">
    <property type="component" value="Unassembled WGS sequence"/>
</dbReference>
<dbReference type="EMBL" id="CP091507">
    <property type="protein sequence ID" value="UOO80332.1"/>
    <property type="molecule type" value="Genomic_DNA"/>
</dbReference>
<keyword evidence="3" id="KW-1185">Reference proteome</keyword>
<name>A0AAE9GV67_9NEIS</name>